<organism evidence="2 3">
    <name type="scientific">Rhizoctonia solani 123E</name>
    <dbReference type="NCBI Taxonomy" id="1423351"/>
    <lineage>
        <taxon>Eukaryota</taxon>
        <taxon>Fungi</taxon>
        <taxon>Dikarya</taxon>
        <taxon>Basidiomycota</taxon>
        <taxon>Agaricomycotina</taxon>
        <taxon>Agaricomycetes</taxon>
        <taxon>Cantharellales</taxon>
        <taxon>Ceratobasidiaceae</taxon>
        <taxon>Rhizoctonia</taxon>
    </lineage>
</organism>
<dbReference type="OrthoDB" id="430315at2759"/>
<evidence type="ECO:0000313" key="3">
    <source>
        <dbReference type="Proteomes" id="UP000027456"/>
    </source>
</evidence>
<dbReference type="PRINTS" id="PR00347">
    <property type="entry name" value="THAUMATIN"/>
</dbReference>
<keyword evidence="3" id="KW-1185">Reference proteome</keyword>
<dbReference type="PANTHER" id="PTHR31048">
    <property type="entry name" value="OS03G0233200 PROTEIN"/>
    <property type="match status" value="1"/>
</dbReference>
<reference evidence="2 3" key="1">
    <citation type="submission" date="2013-12" db="EMBL/GenBank/DDBJ databases">
        <authorList>
            <person name="Cubeta M."/>
            <person name="Pakala S."/>
            <person name="Fedorova N."/>
            <person name="Thomas E."/>
            <person name="Dean R."/>
            <person name="Jabaji S."/>
            <person name="Neate S."/>
            <person name="Toda T."/>
            <person name="Tavantzis S."/>
            <person name="Vilgalys R."/>
            <person name="Bharathan N."/>
            <person name="Pakala S."/>
            <person name="Losada L.S."/>
            <person name="Zafar N."/>
            <person name="Nierman W."/>
        </authorList>
    </citation>
    <scope>NUCLEOTIDE SEQUENCE [LARGE SCALE GENOMIC DNA]</scope>
    <source>
        <strain evidence="2 3">123E</strain>
    </source>
</reference>
<comment type="caution">
    <text evidence="2">The sequence shown here is derived from an EMBL/GenBank/DDBJ whole genome shotgun (WGS) entry which is preliminary data.</text>
</comment>
<dbReference type="STRING" id="1423351.A0A074RXT2"/>
<feature type="disulfide bond" evidence="1">
    <location>
        <begin position="197"/>
        <end position="211"/>
    </location>
</feature>
<gene>
    <name evidence="2" type="ORF">V565_100220</name>
</gene>
<feature type="disulfide bond" evidence="1">
    <location>
        <begin position="168"/>
        <end position="237"/>
    </location>
</feature>
<dbReference type="Pfam" id="PF00314">
    <property type="entry name" value="Thaumatin"/>
    <property type="match status" value="1"/>
</dbReference>
<dbReference type="InterPro" id="IPR001938">
    <property type="entry name" value="Thaumatin"/>
</dbReference>
<proteinExistence type="predicted"/>
<feature type="disulfide bond" evidence="1">
    <location>
        <begin position="176"/>
        <end position="193"/>
    </location>
</feature>
<name>A0A074RXT2_9AGAM</name>
<protein>
    <submittedName>
        <fullName evidence="2">Thaumatin-like protein</fullName>
    </submittedName>
</protein>
<keyword evidence="1" id="KW-1015">Disulfide bond</keyword>
<dbReference type="EMBL" id="AZST01000362">
    <property type="protein sequence ID" value="KEP49448.1"/>
    <property type="molecule type" value="Genomic_DNA"/>
</dbReference>
<dbReference type="Proteomes" id="UP000027456">
    <property type="component" value="Unassembled WGS sequence"/>
</dbReference>
<evidence type="ECO:0000313" key="2">
    <source>
        <dbReference type="EMBL" id="KEP49448.1"/>
    </source>
</evidence>
<dbReference type="AlphaFoldDB" id="A0A074RXT2"/>
<dbReference type="PROSITE" id="PS51367">
    <property type="entry name" value="THAUMATIN_2"/>
    <property type="match status" value="1"/>
</dbReference>
<dbReference type="HOGENOM" id="CLU_043181_4_0_1"/>
<evidence type="ECO:0000256" key="1">
    <source>
        <dbReference type="PIRSR" id="PIRSR002703-1"/>
    </source>
</evidence>
<dbReference type="SUPFAM" id="SSF49870">
    <property type="entry name" value="Osmotin, thaumatin-like protein"/>
    <property type="match status" value="1"/>
</dbReference>
<accession>A0A074RXT2</accession>
<dbReference type="InterPro" id="IPR037176">
    <property type="entry name" value="Osmotin/thaumatin-like_sf"/>
</dbReference>
<dbReference type="SMART" id="SM00205">
    <property type="entry name" value="THN"/>
    <property type="match status" value="1"/>
</dbReference>
<feature type="disulfide bond" evidence="1">
    <location>
        <begin position="44"/>
        <end position="269"/>
    </location>
</feature>
<sequence length="273" mass="29233">MRWGVGSPLTHLDSSHLTMRSSTLILPFFFSLASARLFTVTNACPFTIWPAVWTNTSYGTAKPSVEGGWEAPTNSSKQFAVPDNWAAGRIWARRGCNFANSQGPESCVTGGCTGGLNCTESGSPPITLAEWTLSPTNDRDDYYDVSLLDGFDLPVRITPSAQCAVAECAVDLIANCPQPLRVPADPNQPAQGCTTSCFANLDGNPGNSANCCTGQFETPESCPASNIAFFDYFRGSCPTAYAWTFDGSNRDIIKNCPGTNKADYTVTFCPPAQ</sequence>
<dbReference type="PIRSF" id="PIRSF002703">
    <property type="entry name" value="Thaumatin"/>
    <property type="match status" value="1"/>
</dbReference>
<feature type="disulfide bond" evidence="1">
    <location>
        <begin position="212"/>
        <end position="222"/>
    </location>
</feature>
<feature type="disulfide bond" evidence="1">
    <location>
        <begin position="112"/>
        <end position="118"/>
    </location>
</feature>
<feature type="disulfide bond" evidence="1">
    <location>
        <begin position="163"/>
        <end position="256"/>
    </location>
</feature>
<dbReference type="Gene3D" id="2.60.110.10">
    <property type="entry name" value="Thaumatin"/>
    <property type="match status" value="1"/>
</dbReference>
<feature type="disulfide bond" evidence="1">
    <location>
        <begin position="96"/>
        <end position="107"/>
    </location>
</feature>